<dbReference type="GO" id="GO:0071555">
    <property type="term" value="P:cell wall organization"/>
    <property type="evidence" value="ECO:0007669"/>
    <property type="project" value="UniProtKB-KW"/>
</dbReference>
<evidence type="ECO:0000256" key="5">
    <source>
        <dbReference type="HAMAP-Rule" id="MF_02070"/>
    </source>
</evidence>
<dbReference type="HAMAP" id="MF_02070">
    <property type="entry name" value="TagA_TarA"/>
    <property type="match status" value="1"/>
</dbReference>
<dbReference type="RefSeq" id="WP_286136652.1">
    <property type="nucleotide sequence ID" value="NZ_BRPL01000002.1"/>
</dbReference>
<protein>
    <recommendedName>
        <fullName evidence="5">N-acetylglucosaminyldiphosphoundecaprenol N-acetyl-beta-D-mannosaminyltransferase</fullName>
        <ecNumber evidence="5">2.4.1.187</ecNumber>
    </recommendedName>
    <alternativeName>
        <fullName evidence="5">N-acetylmannosaminyltransferase</fullName>
    </alternativeName>
    <alternativeName>
        <fullName evidence="5">UDP-N-acetylmannosamine transferase</fullName>
    </alternativeName>
    <alternativeName>
        <fullName evidence="5">UDP-N-acetylmannosamine:N-acetylglucosaminyl pyrophosphorylundecaprenol N-acetylmannosaminyltransferase</fullName>
    </alternativeName>
</protein>
<dbReference type="PANTHER" id="PTHR34136">
    <property type="match status" value="1"/>
</dbReference>
<gene>
    <name evidence="6" type="ORF">WR164_11720</name>
</gene>
<reference evidence="6" key="1">
    <citation type="submission" date="2022-07" db="EMBL/GenBank/DDBJ databases">
        <authorList>
            <person name="Kouya T."/>
            <person name="Ishiyama Y."/>
        </authorList>
    </citation>
    <scope>NUCLEOTIDE SEQUENCE</scope>
    <source>
        <strain evidence="6">WR16-4</strain>
    </source>
</reference>
<dbReference type="AlphaFoldDB" id="A0A9W6B201"/>
<dbReference type="Pfam" id="PF03808">
    <property type="entry name" value="Glyco_tran_WecG"/>
    <property type="match status" value="1"/>
</dbReference>
<keyword evidence="7" id="KW-1185">Reference proteome</keyword>
<keyword evidence="4 5" id="KW-0961">Cell wall biogenesis/degradation</keyword>
<keyword evidence="3 5" id="KW-0777">Teichoic acid biosynthesis</keyword>
<dbReference type="InterPro" id="IPR034714">
    <property type="entry name" value="TagA_TarA"/>
</dbReference>
<evidence type="ECO:0000313" key="7">
    <source>
        <dbReference type="Proteomes" id="UP001144204"/>
    </source>
</evidence>
<comment type="function">
    <text evidence="5">Catalyzes the conversion of GlcNAc-PP-undecaprenol into ManNAc-GlcNAc-PP-undecaprenol, the first committed lipid intermediate in the de novo synthesis of teichoic acid.</text>
</comment>
<evidence type="ECO:0000256" key="2">
    <source>
        <dbReference type="ARBA" id="ARBA00022679"/>
    </source>
</evidence>
<comment type="pathway">
    <text evidence="5">Cell wall biogenesis; teichoic acid biosynthesis.</text>
</comment>
<evidence type="ECO:0000256" key="3">
    <source>
        <dbReference type="ARBA" id="ARBA00022944"/>
    </source>
</evidence>
<reference evidence="6" key="2">
    <citation type="journal article" date="2023" name="PLoS ONE">
        <title>Philodulcilactobacillus myokoensis gen. nov., sp. nov., a fructophilic, acidophilic, and agar-phobic lactic acid bacterium isolated from fermented vegetable extracts.</title>
        <authorList>
            <person name="Kouya T."/>
            <person name="Ishiyama Y."/>
            <person name="Ohashi S."/>
            <person name="Kumakubo R."/>
            <person name="Yamazaki T."/>
            <person name="Otaki T."/>
        </authorList>
    </citation>
    <scope>NUCLEOTIDE SEQUENCE</scope>
    <source>
        <strain evidence="6">WR16-4</strain>
    </source>
</reference>
<comment type="catalytic activity">
    <reaction evidence="5">
        <text>UDP-N-acetyl-alpha-D-mannosamine + N-acetyl-alpha-D-glucosaminyl-di-trans,octa-cis-undecaprenyl diphosphate = N-acetyl-beta-D-mannosaminyl-(1-&gt;4)-N-acetyl-alpha-D-glucosaminyl di-trans,octa-cis-undecaprenyl diphosphate + UDP + H(+)</text>
        <dbReference type="Rhea" id="RHEA:16053"/>
        <dbReference type="ChEBI" id="CHEBI:15378"/>
        <dbReference type="ChEBI" id="CHEBI:58223"/>
        <dbReference type="ChEBI" id="CHEBI:62959"/>
        <dbReference type="ChEBI" id="CHEBI:68623"/>
        <dbReference type="ChEBI" id="CHEBI:132210"/>
        <dbReference type="EC" id="2.4.1.187"/>
    </reaction>
</comment>
<keyword evidence="2 5" id="KW-0808">Transferase</keyword>
<evidence type="ECO:0000256" key="1">
    <source>
        <dbReference type="ARBA" id="ARBA00022676"/>
    </source>
</evidence>
<dbReference type="EC" id="2.4.1.187" evidence="5"/>
<sequence length="245" mass="28536">MKEEFKTTDILGFPFVNTTFSSFMNQIKSRIEQRKNTFIITANPEIVVFAKKHPKYQNIIKSSNYITPDGVGIIKASHILNDDIPGRISGFDIFLNLLKWGNANHKSAYFLGAKPNVINDLKTTLNHNYPHLKISGIHDGYFNYDEQIVKDIQKTQPDMIFIALGYPKQDLFINKYRSISNGLWIGLGGSFDVLSGNTKRAPQFWINHHIEWFYRLLKEPSRLPRMMALPYFLYLIYQQKEKQRK</sequence>
<comment type="caution">
    <text evidence="6">The sequence shown here is derived from an EMBL/GenBank/DDBJ whole genome shotgun (WGS) entry which is preliminary data.</text>
</comment>
<dbReference type="NCBIfam" id="TIGR00696">
    <property type="entry name" value="wecG_tagA_cpsF"/>
    <property type="match status" value="1"/>
</dbReference>
<dbReference type="GO" id="GO:0019350">
    <property type="term" value="P:teichoic acid biosynthetic process"/>
    <property type="evidence" value="ECO:0007669"/>
    <property type="project" value="UniProtKB-UniRule"/>
</dbReference>
<evidence type="ECO:0000256" key="4">
    <source>
        <dbReference type="ARBA" id="ARBA00023316"/>
    </source>
</evidence>
<organism evidence="6 7">
    <name type="scientific">Philodulcilactobacillus myokoensis</name>
    <dbReference type="NCBI Taxonomy" id="2929573"/>
    <lineage>
        <taxon>Bacteria</taxon>
        <taxon>Bacillati</taxon>
        <taxon>Bacillota</taxon>
        <taxon>Bacilli</taxon>
        <taxon>Lactobacillales</taxon>
        <taxon>Lactobacillaceae</taxon>
        <taxon>Philodulcilactobacillus</taxon>
    </lineage>
</organism>
<dbReference type="InterPro" id="IPR004629">
    <property type="entry name" value="WecG_TagA_CpsF"/>
</dbReference>
<dbReference type="EMBL" id="BRPL01000002">
    <property type="protein sequence ID" value="GLB47193.1"/>
    <property type="molecule type" value="Genomic_DNA"/>
</dbReference>
<dbReference type="PANTHER" id="PTHR34136:SF1">
    <property type="entry name" value="UDP-N-ACETYL-D-MANNOSAMINURONIC ACID TRANSFERASE"/>
    <property type="match status" value="1"/>
</dbReference>
<keyword evidence="1 5" id="KW-0328">Glycosyltransferase</keyword>
<dbReference type="Proteomes" id="UP001144204">
    <property type="component" value="Unassembled WGS sequence"/>
</dbReference>
<dbReference type="CDD" id="cd06533">
    <property type="entry name" value="Glyco_transf_WecG_TagA"/>
    <property type="match status" value="1"/>
</dbReference>
<evidence type="ECO:0000313" key="6">
    <source>
        <dbReference type="EMBL" id="GLB47193.1"/>
    </source>
</evidence>
<dbReference type="GO" id="GO:0047244">
    <property type="term" value="F:N-acetylglucosaminyldiphosphoundecaprenol N-acetyl-beta-D-mannosaminyltransferase activity"/>
    <property type="evidence" value="ECO:0007669"/>
    <property type="project" value="UniProtKB-UniRule"/>
</dbReference>
<proteinExistence type="inferred from homology"/>
<comment type="similarity">
    <text evidence="5">Belongs to the glycosyltransferase 26 family. TagA/TarA subfamily.</text>
</comment>
<accession>A0A9W6B201</accession>
<name>A0A9W6B201_9LACO</name>